<feature type="transmembrane region" description="Helical" evidence="1">
    <location>
        <begin position="6"/>
        <end position="28"/>
    </location>
</feature>
<keyword evidence="1" id="KW-1133">Transmembrane helix</keyword>
<evidence type="ECO:0000313" key="2">
    <source>
        <dbReference type="EMBL" id="GFR38059.1"/>
    </source>
</evidence>
<evidence type="ECO:0000256" key="1">
    <source>
        <dbReference type="SAM" id="Phobius"/>
    </source>
</evidence>
<reference evidence="2" key="2">
    <citation type="journal article" date="2021" name="Data Brief">
        <title>Draft genome sequence data of the facultative, thermophilic, xylanolytic bacterium Paenibacillus sp. strain DA-C8.</title>
        <authorList>
            <person name="Chhe C."/>
            <person name="Uke A."/>
            <person name="Baramee S."/>
            <person name="Ungkulpasvich U."/>
            <person name="Tachaapaikoon C."/>
            <person name="Pason P."/>
            <person name="Waeonukul R."/>
            <person name="Ratanakhanokchai K."/>
            <person name="Kosugi A."/>
        </authorList>
    </citation>
    <scope>NUCLEOTIDE SEQUENCE</scope>
    <source>
        <strain evidence="2">DA-C8</strain>
    </source>
</reference>
<proteinExistence type="predicted"/>
<reference evidence="2" key="1">
    <citation type="submission" date="2020-08" db="EMBL/GenBank/DDBJ databases">
        <authorList>
            <person name="Uke A."/>
            <person name="Chhe C."/>
            <person name="Baramee S."/>
            <person name="Kosugi A."/>
        </authorList>
    </citation>
    <scope>NUCLEOTIDE SEQUENCE</scope>
    <source>
        <strain evidence="2">DA-C8</strain>
    </source>
</reference>
<name>A0A916VFV5_9BACL</name>
<keyword evidence="1" id="KW-0812">Transmembrane</keyword>
<dbReference type="EMBL" id="BMAQ01000010">
    <property type="protein sequence ID" value="GFR38059.1"/>
    <property type="molecule type" value="Genomic_DNA"/>
</dbReference>
<accession>A0A916VFV5</accession>
<protein>
    <submittedName>
        <fullName evidence="2">Uncharacterized protein</fullName>
    </submittedName>
</protein>
<comment type="caution">
    <text evidence="2">The sequence shown here is derived from an EMBL/GenBank/DDBJ whole genome shotgun (WGS) entry which is preliminary data.</text>
</comment>
<dbReference type="Proteomes" id="UP000654993">
    <property type="component" value="Unassembled WGS sequence"/>
</dbReference>
<gene>
    <name evidence="2" type="ORF">PRECH8_13550</name>
</gene>
<dbReference type="AlphaFoldDB" id="A0A916VFV5"/>
<dbReference type="RefSeq" id="WP_200966328.1">
    <property type="nucleotide sequence ID" value="NZ_BMAQ01000010.1"/>
</dbReference>
<evidence type="ECO:0000313" key="3">
    <source>
        <dbReference type="Proteomes" id="UP000654993"/>
    </source>
</evidence>
<organism evidence="2 3">
    <name type="scientific">Insulibacter thermoxylanivorax</name>
    <dbReference type="NCBI Taxonomy" id="2749268"/>
    <lineage>
        <taxon>Bacteria</taxon>
        <taxon>Bacillati</taxon>
        <taxon>Bacillota</taxon>
        <taxon>Bacilli</taxon>
        <taxon>Bacillales</taxon>
        <taxon>Paenibacillaceae</taxon>
        <taxon>Insulibacter</taxon>
    </lineage>
</organism>
<sequence length="149" mass="16386">MYNWMFFIHLASLATWFGVTLMGMIMLLSVKSKLAENHASLSSVTLSVLRNINRITHPAAFLVLASGLYMIMQWNRDGMPFWLAFMEQAGGLVIILFMILLSIFGARMKKSLAGSNGAAAAKSISIYAWVAAIFLLAILVVTLVVSLKL</sequence>
<keyword evidence="1" id="KW-0472">Membrane</keyword>
<keyword evidence="3" id="KW-1185">Reference proteome</keyword>
<feature type="transmembrane region" description="Helical" evidence="1">
    <location>
        <begin position="126"/>
        <end position="147"/>
    </location>
</feature>
<feature type="transmembrane region" description="Helical" evidence="1">
    <location>
        <begin position="81"/>
        <end position="105"/>
    </location>
</feature>
<feature type="transmembrane region" description="Helical" evidence="1">
    <location>
        <begin position="55"/>
        <end position="75"/>
    </location>
</feature>